<feature type="region of interest" description="Disordered" evidence="1">
    <location>
        <begin position="161"/>
        <end position="183"/>
    </location>
</feature>
<feature type="transmembrane region" description="Helical" evidence="2">
    <location>
        <begin position="24"/>
        <end position="49"/>
    </location>
</feature>
<dbReference type="EMBL" id="FN648478">
    <property type="protein sequence ID" value="CBN76057.1"/>
    <property type="molecule type" value="Genomic_DNA"/>
</dbReference>
<keyword evidence="2" id="KW-0472">Membrane</keyword>
<proteinExistence type="predicted"/>
<reference evidence="3 4" key="1">
    <citation type="journal article" date="2010" name="Nature">
        <title>The Ectocarpus genome and the independent evolution of multicellularity in brown algae.</title>
        <authorList>
            <person name="Cock J.M."/>
            <person name="Sterck L."/>
            <person name="Rouze P."/>
            <person name="Scornet D."/>
            <person name="Allen A.E."/>
            <person name="Amoutzias G."/>
            <person name="Anthouard V."/>
            <person name="Artiguenave F."/>
            <person name="Aury J.M."/>
            <person name="Badger J.H."/>
            <person name="Beszteri B."/>
            <person name="Billiau K."/>
            <person name="Bonnet E."/>
            <person name="Bothwell J.H."/>
            <person name="Bowler C."/>
            <person name="Boyen C."/>
            <person name="Brownlee C."/>
            <person name="Carrano C.J."/>
            <person name="Charrier B."/>
            <person name="Cho G.Y."/>
            <person name="Coelho S.M."/>
            <person name="Collen J."/>
            <person name="Corre E."/>
            <person name="Da Silva C."/>
            <person name="Delage L."/>
            <person name="Delaroque N."/>
            <person name="Dittami S.M."/>
            <person name="Doulbeau S."/>
            <person name="Elias M."/>
            <person name="Farnham G."/>
            <person name="Gachon C.M."/>
            <person name="Gschloessl B."/>
            <person name="Heesch S."/>
            <person name="Jabbari K."/>
            <person name="Jubin C."/>
            <person name="Kawai H."/>
            <person name="Kimura K."/>
            <person name="Kloareg B."/>
            <person name="Kupper F.C."/>
            <person name="Lang D."/>
            <person name="Le Bail A."/>
            <person name="Leblanc C."/>
            <person name="Lerouge P."/>
            <person name="Lohr M."/>
            <person name="Lopez P.J."/>
            <person name="Martens C."/>
            <person name="Maumus F."/>
            <person name="Michel G."/>
            <person name="Miranda-Saavedra D."/>
            <person name="Morales J."/>
            <person name="Moreau H."/>
            <person name="Motomura T."/>
            <person name="Nagasato C."/>
            <person name="Napoli C.A."/>
            <person name="Nelson D.R."/>
            <person name="Nyvall-Collen P."/>
            <person name="Peters A.F."/>
            <person name="Pommier C."/>
            <person name="Potin P."/>
            <person name="Poulain J."/>
            <person name="Quesneville H."/>
            <person name="Read B."/>
            <person name="Rensing S.A."/>
            <person name="Ritter A."/>
            <person name="Rousvoal S."/>
            <person name="Samanta M."/>
            <person name="Samson G."/>
            <person name="Schroeder D.C."/>
            <person name="Segurens B."/>
            <person name="Strittmatter M."/>
            <person name="Tonon T."/>
            <person name="Tregear J.W."/>
            <person name="Valentin K."/>
            <person name="von Dassow P."/>
            <person name="Yamagishi T."/>
            <person name="Van de Peer Y."/>
            <person name="Wincker P."/>
        </authorList>
    </citation>
    <scope>NUCLEOTIDE SEQUENCE [LARGE SCALE GENOMIC DNA]</scope>
    <source>
        <strain evidence="4">Ec32 / CCAP1310/4</strain>
    </source>
</reference>
<feature type="compositionally biased region" description="Polar residues" evidence="1">
    <location>
        <begin position="171"/>
        <end position="183"/>
    </location>
</feature>
<organism evidence="3 4">
    <name type="scientific">Ectocarpus siliculosus</name>
    <name type="common">Brown alga</name>
    <name type="synonym">Conferva siliculosa</name>
    <dbReference type="NCBI Taxonomy" id="2880"/>
    <lineage>
        <taxon>Eukaryota</taxon>
        <taxon>Sar</taxon>
        <taxon>Stramenopiles</taxon>
        <taxon>Ochrophyta</taxon>
        <taxon>PX clade</taxon>
        <taxon>Phaeophyceae</taxon>
        <taxon>Ectocarpales</taxon>
        <taxon>Ectocarpaceae</taxon>
        <taxon>Ectocarpus</taxon>
    </lineage>
</organism>
<name>D8LKB2_ECTSI</name>
<evidence type="ECO:0000256" key="2">
    <source>
        <dbReference type="SAM" id="Phobius"/>
    </source>
</evidence>
<evidence type="ECO:0000313" key="3">
    <source>
        <dbReference type="EMBL" id="CBN76057.1"/>
    </source>
</evidence>
<dbReference type="EMBL" id="FN649727">
    <property type="protein sequence ID" value="CBN76057.1"/>
    <property type="molecule type" value="Genomic_DNA"/>
</dbReference>
<keyword evidence="2" id="KW-0812">Transmembrane</keyword>
<sequence>MDFRGEVLFWSKAMHERVGARTPYQRYACATASVFIAGAIVIGDAWMSLRRRWRLSRRDRAQNPVPRNVSSRALVLYSDPAYAAPLVDGDRQFEEPSYNTTSLYDSVRQMEPGERNLRQGGCAQYRGPVAKQRASGIKRAQEMFCRPTVCRSLAKHSCRRQQGPKGINVPPDTTFTGSLVANS</sequence>
<evidence type="ECO:0000313" key="4">
    <source>
        <dbReference type="Proteomes" id="UP000002630"/>
    </source>
</evidence>
<accession>D8LKB2</accession>
<evidence type="ECO:0000256" key="1">
    <source>
        <dbReference type="SAM" id="MobiDB-lite"/>
    </source>
</evidence>
<dbReference type="Proteomes" id="UP000002630">
    <property type="component" value="Linkage Group LG02"/>
</dbReference>
<gene>
    <name evidence="3" type="ORF">Esi_0292_0017</name>
</gene>
<keyword evidence="4" id="KW-1185">Reference proteome</keyword>
<dbReference type="InParanoid" id="D8LKB2"/>
<keyword evidence="2" id="KW-1133">Transmembrane helix</keyword>
<protein>
    <submittedName>
        <fullName evidence="3">Uncharacterized protein</fullName>
    </submittedName>
</protein>
<dbReference type="AlphaFoldDB" id="D8LKB2"/>